<reference evidence="1 2" key="1">
    <citation type="journal article" date="2018" name="Environ. Microbiol.">
        <title>Novel energy conservation strategies and behaviour of Pelotomaculum schinkii driving syntrophic propionate catabolism.</title>
        <authorList>
            <person name="Hidalgo-Ahumada C.A.P."/>
            <person name="Nobu M.K."/>
            <person name="Narihiro T."/>
            <person name="Tamaki H."/>
            <person name="Liu W.T."/>
            <person name="Kamagata Y."/>
            <person name="Stams A.J.M."/>
            <person name="Imachi H."/>
            <person name="Sousa D.Z."/>
        </authorList>
    </citation>
    <scope>NUCLEOTIDE SEQUENCE [LARGE SCALE GENOMIC DNA]</scope>
    <source>
        <strain evidence="1 2">HH</strain>
    </source>
</reference>
<sequence length="63" mass="6941">MSEESVGTILAIVTLQMSMVGEGTPVFLARDEEEQQKVANYLSRILDANVHDLENGSLILVKH</sequence>
<evidence type="ECO:0000313" key="1">
    <source>
        <dbReference type="EMBL" id="TEB05301.1"/>
    </source>
</evidence>
<organism evidence="1 2">
    <name type="scientific">Pelotomaculum schinkii</name>
    <dbReference type="NCBI Taxonomy" id="78350"/>
    <lineage>
        <taxon>Bacteria</taxon>
        <taxon>Bacillati</taxon>
        <taxon>Bacillota</taxon>
        <taxon>Clostridia</taxon>
        <taxon>Eubacteriales</taxon>
        <taxon>Desulfotomaculaceae</taxon>
        <taxon>Pelotomaculum</taxon>
    </lineage>
</organism>
<dbReference type="InterPro" id="IPR054055">
    <property type="entry name" value="YpzH"/>
</dbReference>
<accession>A0A4Y7R9H7</accession>
<gene>
    <name evidence="1" type="ORF">Psch_02342</name>
</gene>
<dbReference type="Pfam" id="PF21835">
    <property type="entry name" value="YIEGIA_cap"/>
    <property type="match status" value="1"/>
</dbReference>
<evidence type="ECO:0000313" key="2">
    <source>
        <dbReference type="Proteomes" id="UP000298324"/>
    </source>
</evidence>
<dbReference type="RefSeq" id="WP_134217063.1">
    <property type="nucleotide sequence ID" value="NZ_QFGA01000002.1"/>
</dbReference>
<dbReference type="Proteomes" id="UP000298324">
    <property type="component" value="Unassembled WGS sequence"/>
</dbReference>
<proteinExistence type="predicted"/>
<keyword evidence="2" id="KW-1185">Reference proteome</keyword>
<dbReference type="AlphaFoldDB" id="A0A4Y7R9H7"/>
<protein>
    <submittedName>
        <fullName evidence="1">Uncharacterized protein</fullName>
    </submittedName>
</protein>
<name>A0A4Y7R9H7_9FIRM</name>
<dbReference type="EMBL" id="QFGA01000002">
    <property type="protein sequence ID" value="TEB05301.1"/>
    <property type="molecule type" value="Genomic_DNA"/>
</dbReference>
<comment type="caution">
    <text evidence="1">The sequence shown here is derived from an EMBL/GenBank/DDBJ whole genome shotgun (WGS) entry which is preliminary data.</text>
</comment>